<dbReference type="InterPro" id="IPR011836">
    <property type="entry name" value="YhdP"/>
</dbReference>
<proteinExistence type="predicted"/>
<dbReference type="AlphaFoldDB" id="A0A2S2E0I6"/>
<reference evidence="3 4" key="1">
    <citation type="submission" date="2018-05" db="EMBL/GenBank/DDBJ databases">
        <title>Salinimonas sp. HMF8227 Genome sequencing and assembly.</title>
        <authorList>
            <person name="Kang H."/>
            <person name="Kang J."/>
            <person name="Cha I."/>
            <person name="Kim H."/>
            <person name="Joh K."/>
        </authorList>
    </citation>
    <scope>NUCLEOTIDE SEQUENCE [LARGE SCALE GENOMIC DNA]</scope>
    <source>
        <strain evidence="3 4">HMF8227</strain>
    </source>
</reference>
<dbReference type="InterPro" id="IPR025263">
    <property type="entry name" value="YhdP_central"/>
</dbReference>
<evidence type="ECO:0000313" key="3">
    <source>
        <dbReference type="EMBL" id="AWL10800.1"/>
    </source>
</evidence>
<evidence type="ECO:0000259" key="2">
    <source>
        <dbReference type="Pfam" id="PF13116"/>
    </source>
</evidence>
<dbReference type="Pfam" id="PF13116">
    <property type="entry name" value="YhdP"/>
    <property type="match status" value="1"/>
</dbReference>
<keyword evidence="4" id="KW-1185">Reference proteome</keyword>
<sequence length="1264" mass="138895">MRSPRFYLSWGLRKLWELSAVLLVTLAVLLSALRLALPHLDSNKQLLEDYISDTYGAELSIGAISASWTGTGPAMVLKDVRLNSEQDAPIRLTIEETQVELDFWASVLNGNIQSKRFHLSELALLLDVDRLEAGEDDNYPVVDALQSLFLEQLQRFSVTDSRLLLTNRGKQQVVNLQKLSWLNQGQRHQGVGLMRVSDLTRNSASFILDLTGDSSALSGTFYANASELDISPWLTQWNPSSRNLTDARVNVTLWADIEPEGISETQAVFGTSMLNWEDGRNIEVSGGRLDAVPDGDGWRFEISELVLDGHGFTKPVPMSLNGQWSGGGRLQLQSSQLELTGVIDTLSVFRPQLAELAPKGQLSLLQFSSDGENHLLRADIEGLELPESTDYPGIGPLSAQLDWHNHSGLVTLSGGASVLNGQQLLGFDLEYQSLHARAYLDTSSGFSMYIPRLSLASELVTLEHSLYYRGDDRHLALVANIQDMDIATAKRLFPGNLMGQKTSQYLTRALIDGEVSQAQVIWQGPLSGFPFDEQEGVFQAGLAVDNAEFKFAPDWPAVTGLDADVLFENKAMTVTGRQGRIASIQATRLNGEIADLTENAELSLDLAAKASGEAIGELMDSSSLRNSVGVALQELRIDGTLSANVAINVPLTTDNVVAEGVVSFDNNQVFIRSLEQSFTELNGQLRFTNEVITADNLNAKLWQQPMTLSLDGQQLDAGYQTQIQLEGNWDLSQLLQPVAEDFSRRFEGKTQWQGQVSLLLPEQGYQYEASVEADLLGMEVGLPAPFAKQSGQAGQLTAKVSGDALVSEVNMNLNDEVTFNGLLPHKEMRFSRAHLAMGKTDFVGMGSGFSISANLPRVNLLAWQQAVADLIGDQDSQPNSRLLAQPERIFLFAERLDMAGLVLNNADVNVKYSDLAWLADVSAKQSRAQVRLFHDWQQQGVEIEADYLRIPRLAEGGWRDALGAEQTELPPIRFRCGNCQYQDWELGRVELTLTPNAAGVGIEELSISRNGSTLDASGQWLTAEDTASTQLNGRLTSDDIGRLLKDLNVHSGIRDSGADIRFDLNWQQAPHQFNVASLGGEVQWRLSDGYLAEVSDKGARLFSILSLDSLVRKLTLDFRDVFAKGFFYDEMEGSFQIEQGQVNTDDTVIDGAAGKMQLAGFTNLNTEELNYDIEFTPKITSSLPVILAWMANPATAIAAFAIDEVLTSAKVISNIKYSLTGSLDDPILKEMKRDSREVEIPAQNRPKSPPTQNPETNDQEAENG</sequence>
<name>A0A2S2E0I6_9ALTE</name>
<dbReference type="PANTHER" id="PTHR38690">
    <property type="entry name" value="PROTEASE-RELATED"/>
    <property type="match status" value="1"/>
</dbReference>
<feature type="domain" description="YhdP central" evidence="2">
    <location>
        <begin position="13"/>
        <end position="1227"/>
    </location>
</feature>
<evidence type="ECO:0000313" key="4">
    <source>
        <dbReference type="Proteomes" id="UP000245728"/>
    </source>
</evidence>
<accession>A0A2S2E0I6</accession>
<organism evidence="3 4">
    <name type="scientific">Saliniradius amylolyticus</name>
    <dbReference type="NCBI Taxonomy" id="2183582"/>
    <lineage>
        <taxon>Bacteria</taxon>
        <taxon>Pseudomonadati</taxon>
        <taxon>Pseudomonadota</taxon>
        <taxon>Gammaproteobacteria</taxon>
        <taxon>Alteromonadales</taxon>
        <taxon>Alteromonadaceae</taxon>
        <taxon>Saliniradius</taxon>
    </lineage>
</organism>
<dbReference type="NCBIfam" id="TIGR02099">
    <property type="entry name" value="YhdP family protein"/>
    <property type="match status" value="1"/>
</dbReference>
<protein>
    <recommendedName>
        <fullName evidence="2">YhdP central domain-containing protein</fullName>
    </recommendedName>
</protein>
<dbReference type="KEGG" id="salh:HMF8227_00292"/>
<dbReference type="PANTHER" id="PTHR38690:SF1">
    <property type="entry name" value="PROTEASE"/>
    <property type="match status" value="1"/>
</dbReference>
<dbReference type="RefSeq" id="WP_109338489.1">
    <property type="nucleotide sequence ID" value="NZ_CP029347.1"/>
</dbReference>
<dbReference type="EMBL" id="CP029347">
    <property type="protein sequence ID" value="AWL10800.1"/>
    <property type="molecule type" value="Genomic_DNA"/>
</dbReference>
<dbReference type="Proteomes" id="UP000245728">
    <property type="component" value="Chromosome"/>
</dbReference>
<dbReference type="OrthoDB" id="9762238at2"/>
<feature type="region of interest" description="Disordered" evidence="1">
    <location>
        <begin position="1233"/>
        <end position="1264"/>
    </location>
</feature>
<evidence type="ECO:0000256" key="1">
    <source>
        <dbReference type="SAM" id="MobiDB-lite"/>
    </source>
</evidence>
<gene>
    <name evidence="3" type="ORF">HMF8227_00292</name>
</gene>